<dbReference type="Gene3D" id="3.40.390.10">
    <property type="entry name" value="Collagenase (Catalytic Domain)"/>
    <property type="match status" value="1"/>
</dbReference>
<proteinExistence type="predicted"/>
<keyword evidence="2" id="KW-1185">Reference proteome</keyword>
<dbReference type="WBParaSite" id="jg12755">
    <property type="protein sequence ID" value="jg12755"/>
    <property type="gene ID" value="jg12755"/>
</dbReference>
<dbReference type="InterPro" id="IPR024079">
    <property type="entry name" value="MetalloPept_cat_dom_sf"/>
</dbReference>
<evidence type="ECO:0000313" key="4">
    <source>
        <dbReference type="WBParaSite" id="jg12756"/>
    </source>
</evidence>
<feature type="domain" description="Peptidase M12A" evidence="1">
    <location>
        <begin position="38"/>
        <end position="69"/>
    </location>
</feature>
<sequence length="102" mass="12032">MAWYKTEKKLLSFWAVTGRTVFPFQQKAFFDPEFDEEDSASIAHELFHVLGRQHEHQREDRDDHIIVMPGKFLLKKRFMGTTVLCPTGNSFWGDSNNQNIRK</sequence>
<evidence type="ECO:0000313" key="3">
    <source>
        <dbReference type="WBParaSite" id="jg12755"/>
    </source>
</evidence>
<organism evidence="2 3">
    <name type="scientific">Ditylenchus dipsaci</name>
    <dbReference type="NCBI Taxonomy" id="166011"/>
    <lineage>
        <taxon>Eukaryota</taxon>
        <taxon>Metazoa</taxon>
        <taxon>Ecdysozoa</taxon>
        <taxon>Nematoda</taxon>
        <taxon>Chromadorea</taxon>
        <taxon>Rhabditida</taxon>
        <taxon>Tylenchina</taxon>
        <taxon>Tylenchomorpha</taxon>
        <taxon>Sphaerularioidea</taxon>
        <taxon>Anguinidae</taxon>
        <taxon>Anguininae</taxon>
        <taxon>Ditylenchus</taxon>
    </lineage>
</organism>
<dbReference type="InterPro" id="IPR001506">
    <property type="entry name" value="Peptidase_M12A"/>
</dbReference>
<dbReference type="Pfam" id="PF01400">
    <property type="entry name" value="Astacin"/>
    <property type="match status" value="1"/>
</dbReference>
<dbReference type="GO" id="GO:0004222">
    <property type="term" value="F:metalloendopeptidase activity"/>
    <property type="evidence" value="ECO:0007669"/>
    <property type="project" value="InterPro"/>
</dbReference>
<dbReference type="AlphaFoldDB" id="A0A915CUF1"/>
<protein>
    <submittedName>
        <fullName evidence="3 4">Peptidase M12A domain-containing protein</fullName>
    </submittedName>
</protein>
<accession>A0A915CUF1</accession>
<dbReference type="WBParaSite" id="jg12756">
    <property type="protein sequence ID" value="jg12756"/>
    <property type="gene ID" value="jg12756"/>
</dbReference>
<dbReference type="SUPFAM" id="SSF55486">
    <property type="entry name" value="Metalloproteases ('zincins'), catalytic domain"/>
    <property type="match status" value="1"/>
</dbReference>
<dbReference type="Proteomes" id="UP000887574">
    <property type="component" value="Unplaced"/>
</dbReference>
<reference evidence="3 4" key="1">
    <citation type="submission" date="2022-11" db="UniProtKB">
        <authorList>
            <consortium name="WormBaseParasite"/>
        </authorList>
    </citation>
    <scope>IDENTIFICATION</scope>
</reference>
<evidence type="ECO:0000259" key="1">
    <source>
        <dbReference type="Pfam" id="PF01400"/>
    </source>
</evidence>
<evidence type="ECO:0000313" key="2">
    <source>
        <dbReference type="Proteomes" id="UP000887574"/>
    </source>
</evidence>
<name>A0A915CUF1_9BILA</name>
<dbReference type="GO" id="GO:0006508">
    <property type="term" value="P:proteolysis"/>
    <property type="evidence" value="ECO:0007669"/>
    <property type="project" value="InterPro"/>
</dbReference>